<dbReference type="CDD" id="cd22744">
    <property type="entry name" value="OTU"/>
    <property type="match status" value="1"/>
</dbReference>
<dbReference type="Proteomes" id="UP001278500">
    <property type="component" value="Unassembled WGS sequence"/>
</dbReference>
<feature type="compositionally biased region" description="Low complexity" evidence="2">
    <location>
        <begin position="1350"/>
        <end position="1361"/>
    </location>
</feature>
<feature type="compositionally biased region" description="Low complexity" evidence="2">
    <location>
        <begin position="1184"/>
        <end position="1212"/>
    </location>
</feature>
<proteinExistence type="predicted"/>
<feature type="compositionally biased region" description="Polar residues" evidence="2">
    <location>
        <begin position="1429"/>
        <end position="1438"/>
    </location>
</feature>
<reference evidence="3" key="2">
    <citation type="submission" date="2023-06" db="EMBL/GenBank/DDBJ databases">
        <authorList>
            <consortium name="Lawrence Berkeley National Laboratory"/>
            <person name="Haridas S."/>
            <person name="Hensen N."/>
            <person name="Bonometti L."/>
            <person name="Westerberg I."/>
            <person name="Brannstrom I.O."/>
            <person name="Guillou S."/>
            <person name="Cros-Aarteil S."/>
            <person name="Calhoun S."/>
            <person name="Kuo A."/>
            <person name="Mondo S."/>
            <person name="Pangilinan J."/>
            <person name="Riley R."/>
            <person name="Labutti K."/>
            <person name="Andreopoulos B."/>
            <person name="Lipzen A."/>
            <person name="Chen C."/>
            <person name="Yanf M."/>
            <person name="Daum C."/>
            <person name="Ng V."/>
            <person name="Clum A."/>
            <person name="Steindorff A."/>
            <person name="Ohm R."/>
            <person name="Martin F."/>
            <person name="Silar P."/>
            <person name="Natvig D."/>
            <person name="Lalanne C."/>
            <person name="Gautier V."/>
            <person name="Ament-Velasquez S.L."/>
            <person name="Kruys A."/>
            <person name="Hutchinson M.I."/>
            <person name="Powell A.J."/>
            <person name="Barry K."/>
            <person name="Miller A.N."/>
            <person name="Grigoriev I.V."/>
            <person name="Debuchy R."/>
            <person name="Gladieux P."/>
            <person name="Thoren M.H."/>
            <person name="Johannesson H."/>
        </authorList>
    </citation>
    <scope>NUCLEOTIDE SEQUENCE</scope>
    <source>
        <strain evidence="3">CBS 560.94</strain>
    </source>
</reference>
<feature type="region of interest" description="Disordered" evidence="2">
    <location>
        <begin position="1"/>
        <end position="40"/>
    </location>
</feature>
<feature type="region of interest" description="Disordered" evidence="2">
    <location>
        <begin position="496"/>
        <end position="556"/>
    </location>
</feature>
<comment type="caution">
    <text evidence="3">The sequence shown here is derived from an EMBL/GenBank/DDBJ whole genome shotgun (WGS) entry which is preliminary data.</text>
</comment>
<feature type="compositionally biased region" description="Gly residues" evidence="2">
    <location>
        <begin position="1324"/>
        <end position="1334"/>
    </location>
</feature>
<feature type="compositionally biased region" description="Low complexity" evidence="2">
    <location>
        <begin position="1407"/>
        <end position="1422"/>
    </location>
</feature>
<feature type="region of interest" description="Disordered" evidence="2">
    <location>
        <begin position="996"/>
        <end position="1385"/>
    </location>
</feature>
<sequence length="1521" mass="169882">MPPKQSVEESQSGSGAPRPATSRSSAFSDKIEELYHKPANEKHRRVLPKVIYYEELETIRREKPIVDPKDAAAPVVTVEIWERPEAVKEPEITTIGDDDDDDGEVKVKPLPFKKTAASPKVEGKPNTSTTSTGVKRKACSLNPKPVRLTSTHNFTAIRKQLGYRMSIDDHFGRYKLAATTNFTDRYSKSDPTNPIADPDLATMLGDFDWSGFFKNHKRHYKNFQHPPAVLYKGFPMVEKVVFVMHPNKWDSEDRDGKHMDDGHCYWASIALLIYGSASFWLLVKAEHLWYLESILNNPHHPRHHSYKRMMETKFKSKSDGIKGLATPKQGEFNLWEALHIPGLWVNHDLCYLTADLYKVFLVLYKYDSAENVQFINKVYDMKTFGAYNSRHIFLCYAHENHYRPMLPNDYLSYEFRLPRLTLASTKMYKLQTAEHNRPVDGLSHHWRAPLNSIPSSLSLPRGRHQDSVTESHIYRVVGYDPPVVASASPKRKIEIVLSDDDDPKPPNPKHLKVEKTPPASQMGNPEATKPVSTPVPAPAPKTTTPTPAPKPTTPVKYIPRIHRLPSPRVLRPFRPPNPNCPVVIPPVGKAFEAFNGEWEQLETPPGQTTSTALTTRGPFGLTALSSRPPPDLTKLYTYFPHYDRQLLDSFYAWLIQPENIVKPAHQILDALELGNQQFEQAKNPALAIRNLLGLTADIGAVVTLLTRYDFRLLLEFYSYEMKVENKAGKSAAQLLDELEKGHEKWTKGVTAPKHSGVHPGIIYTLEMMLGRYDPTLLADMAQWAKLSMSAFAQAGQCQGLGKEQKWSNAQLVQLLEEKHQRREEVKRVEIEMKEATRRVKDRLEQQDRVLAQHREWEARFKYWYFTSREQFWSKQDTMEVEMTGRPRSPNAMDLDEPDYMMGMMGVNPFAPGPPPDGTIPMDMGPDIDMDGDMDMGVDPQTEQRQERERYMEEAKLKVRDLTNVENYKDLFISPRKPQIGLMLAEKKQAEKDLERFKAKRRAQKADEKLREHERLRKEQRENQKAKEKGDEGNKTDSQLQEALRRRKELYEQQKRDAEKEKQEPPRGRSRAGSASGPSGRRRSVSRAGSSSTATPGTGRERRASLSKPPGPRTPSRMREETRRSQLETENVIDENPMALVLARPPPPTLKLRPATPPTSATPVGDDPFGPPPPKDTTRLDLKRTAPSSSSSNAPFSSTAPASSSTAPAVPAPRLDLRPIKPAKPMTRSNLGSSSNLTSTSNLPSTFKKPTTPGKQPVKPMQRFNINTATRHSNFNPNVGSKPPPNTNTLNPTFNPQPRGPSSRPISHPSPSSVSTSGPSPGSSSGFGSGSGSGSGAPRPRAGSGVGSGAGRPRAGSFGSGAKSPTRISRKRGAANSSSSSMMSMSGIIEENLDKISSENTNINPMKLALGSGSSAGFSFGSLTDGPSGGQQPVTSKQPPRQRPKQRVERPRQTVARKPWLSDVQEVDEDMDEDLYGDLEGNEEKIKVEVQGQGGGDVVDGSLRIEELGDDDADFYVDDGTW</sequence>
<feature type="compositionally biased region" description="Basic and acidic residues" evidence="2">
    <location>
        <begin position="1003"/>
        <end position="1034"/>
    </location>
</feature>
<evidence type="ECO:0000256" key="1">
    <source>
        <dbReference type="SAM" id="Coils"/>
    </source>
</evidence>
<dbReference type="GO" id="GO:0005634">
    <property type="term" value="C:nucleus"/>
    <property type="evidence" value="ECO:0007669"/>
    <property type="project" value="TreeGrafter"/>
</dbReference>
<name>A0AAE0JIG1_9PEZI</name>
<evidence type="ECO:0000313" key="4">
    <source>
        <dbReference type="Proteomes" id="UP001278500"/>
    </source>
</evidence>
<feature type="region of interest" description="Disordered" evidence="2">
    <location>
        <begin position="114"/>
        <end position="136"/>
    </location>
</feature>
<feature type="compositionally biased region" description="Low complexity" evidence="2">
    <location>
        <begin position="1286"/>
        <end position="1323"/>
    </location>
</feature>
<evidence type="ECO:0000313" key="3">
    <source>
        <dbReference type="EMBL" id="KAK3348377.1"/>
    </source>
</evidence>
<feature type="compositionally biased region" description="Basic and acidic residues" evidence="2">
    <location>
        <begin position="1048"/>
        <end position="1066"/>
    </location>
</feature>
<feature type="compositionally biased region" description="Low complexity" evidence="2">
    <location>
        <begin position="1376"/>
        <end position="1385"/>
    </location>
</feature>
<dbReference type="RefSeq" id="XP_062683459.1">
    <property type="nucleotide sequence ID" value="XM_062830501.1"/>
</dbReference>
<feature type="region of interest" description="Disordered" evidence="2">
    <location>
        <begin position="1406"/>
        <end position="1457"/>
    </location>
</feature>
<accession>A0AAE0JIG1</accession>
<keyword evidence="4" id="KW-1185">Reference proteome</keyword>
<feature type="coiled-coil region" evidence="1">
    <location>
        <begin position="811"/>
        <end position="845"/>
    </location>
</feature>
<keyword evidence="1" id="KW-0175">Coiled coil</keyword>
<feature type="compositionally biased region" description="Polar residues" evidence="2">
    <location>
        <begin position="1263"/>
        <end position="1278"/>
    </location>
</feature>
<organism evidence="3 4">
    <name type="scientific">Neurospora tetraspora</name>
    <dbReference type="NCBI Taxonomy" id="94610"/>
    <lineage>
        <taxon>Eukaryota</taxon>
        <taxon>Fungi</taxon>
        <taxon>Dikarya</taxon>
        <taxon>Ascomycota</taxon>
        <taxon>Pezizomycotina</taxon>
        <taxon>Sordariomycetes</taxon>
        <taxon>Sordariomycetidae</taxon>
        <taxon>Sordariales</taxon>
        <taxon>Sordariaceae</taxon>
        <taxon>Neurospora</taxon>
    </lineage>
</organism>
<dbReference type="PANTHER" id="PTHR15657">
    <property type="entry name" value="THYROID TRANSCRIPTION FACTOR 1-ASSOCIATED PROTEIN 26"/>
    <property type="match status" value="1"/>
</dbReference>
<gene>
    <name evidence="3" type="ORF">B0H65DRAFT_572170</name>
</gene>
<dbReference type="GeneID" id="87867655"/>
<feature type="compositionally biased region" description="Basic and acidic residues" evidence="2">
    <location>
        <begin position="1116"/>
        <end position="1126"/>
    </location>
</feature>
<reference evidence="3" key="1">
    <citation type="journal article" date="2023" name="Mol. Phylogenet. Evol.">
        <title>Genome-scale phylogeny and comparative genomics of the fungal order Sordariales.</title>
        <authorList>
            <person name="Hensen N."/>
            <person name="Bonometti L."/>
            <person name="Westerberg I."/>
            <person name="Brannstrom I.O."/>
            <person name="Guillou S."/>
            <person name="Cros-Aarteil S."/>
            <person name="Calhoun S."/>
            <person name="Haridas S."/>
            <person name="Kuo A."/>
            <person name="Mondo S."/>
            <person name="Pangilinan J."/>
            <person name="Riley R."/>
            <person name="LaButti K."/>
            <person name="Andreopoulos B."/>
            <person name="Lipzen A."/>
            <person name="Chen C."/>
            <person name="Yan M."/>
            <person name="Daum C."/>
            <person name="Ng V."/>
            <person name="Clum A."/>
            <person name="Steindorff A."/>
            <person name="Ohm R.A."/>
            <person name="Martin F."/>
            <person name="Silar P."/>
            <person name="Natvig D.O."/>
            <person name="Lalanne C."/>
            <person name="Gautier V."/>
            <person name="Ament-Velasquez S.L."/>
            <person name="Kruys A."/>
            <person name="Hutchinson M.I."/>
            <person name="Powell A.J."/>
            <person name="Barry K."/>
            <person name="Miller A.N."/>
            <person name="Grigoriev I.V."/>
            <person name="Debuchy R."/>
            <person name="Gladieux P."/>
            <person name="Hiltunen Thoren M."/>
            <person name="Johannesson H."/>
        </authorList>
    </citation>
    <scope>NUCLEOTIDE SEQUENCE</scope>
    <source>
        <strain evidence="3">CBS 560.94</strain>
    </source>
</reference>
<dbReference type="EMBL" id="JAUEPP010000003">
    <property type="protein sequence ID" value="KAK3348377.1"/>
    <property type="molecule type" value="Genomic_DNA"/>
</dbReference>
<protein>
    <submittedName>
        <fullName evidence="3">Uncharacterized protein</fullName>
    </submittedName>
</protein>
<feature type="compositionally biased region" description="Low complexity" evidence="2">
    <location>
        <begin position="1228"/>
        <end position="1245"/>
    </location>
</feature>
<dbReference type="PANTHER" id="PTHR15657:SF1">
    <property type="entry name" value="THYROID TRANSCRIPTION FACTOR 1-ASSOCIATED PROTEIN 26"/>
    <property type="match status" value="1"/>
</dbReference>
<feature type="compositionally biased region" description="Basic and acidic residues" evidence="2">
    <location>
        <begin position="29"/>
        <end position="40"/>
    </location>
</feature>
<evidence type="ECO:0000256" key="2">
    <source>
        <dbReference type="SAM" id="MobiDB-lite"/>
    </source>
</evidence>